<proteinExistence type="predicted"/>
<reference evidence="1" key="1">
    <citation type="submission" date="2014-11" db="EMBL/GenBank/DDBJ databases">
        <authorList>
            <person name="Amaro Gonzalez C."/>
        </authorList>
    </citation>
    <scope>NUCLEOTIDE SEQUENCE</scope>
</reference>
<protein>
    <submittedName>
        <fullName evidence="1">Uncharacterized protein</fullName>
    </submittedName>
</protein>
<sequence>MVLTVHTVTTERLSHFMLNVVRIINKNNHEMTLLNLDLNSVRGGKLFNLLRHGD</sequence>
<name>A0A0E9R098_ANGAN</name>
<reference evidence="1" key="2">
    <citation type="journal article" date="2015" name="Fish Shellfish Immunol.">
        <title>Early steps in the European eel (Anguilla anguilla)-Vibrio vulnificus interaction in the gills: Role of the RtxA13 toxin.</title>
        <authorList>
            <person name="Callol A."/>
            <person name="Pajuelo D."/>
            <person name="Ebbesson L."/>
            <person name="Teles M."/>
            <person name="MacKenzie S."/>
            <person name="Amaro C."/>
        </authorList>
    </citation>
    <scope>NUCLEOTIDE SEQUENCE</scope>
</reference>
<dbReference type="AlphaFoldDB" id="A0A0E9R098"/>
<accession>A0A0E9R098</accession>
<dbReference type="EMBL" id="GBXM01086395">
    <property type="protein sequence ID" value="JAH22182.1"/>
    <property type="molecule type" value="Transcribed_RNA"/>
</dbReference>
<organism evidence="1">
    <name type="scientific">Anguilla anguilla</name>
    <name type="common">European freshwater eel</name>
    <name type="synonym">Muraena anguilla</name>
    <dbReference type="NCBI Taxonomy" id="7936"/>
    <lineage>
        <taxon>Eukaryota</taxon>
        <taxon>Metazoa</taxon>
        <taxon>Chordata</taxon>
        <taxon>Craniata</taxon>
        <taxon>Vertebrata</taxon>
        <taxon>Euteleostomi</taxon>
        <taxon>Actinopterygii</taxon>
        <taxon>Neopterygii</taxon>
        <taxon>Teleostei</taxon>
        <taxon>Anguilliformes</taxon>
        <taxon>Anguillidae</taxon>
        <taxon>Anguilla</taxon>
    </lineage>
</organism>
<evidence type="ECO:0000313" key="1">
    <source>
        <dbReference type="EMBL" id="JAH22182.1"/>
    </source>
</evidence>